<organism evidence="1 2">
    <name type="scientific">Paenibacillus eucommiae</name>
    <dbReference type="NCBI Taxonomy" id="1355755"/>
    <lineage>
        <taxon>Bacteria</taxon>
        <taxon>Bacillati</taxon>
        <taxon>Bacillota</taxon>
        <taxon>Bacilli</taxon>
        <taxon>Bacillales</taxon>
        <taxon>Paenibacillaceae</taxon>
        <taxon>Paenibacillus</taxon>
    </lineage>
</organism>
<comment type="caution">
    <text evidence="1">The sequence shown here is derived from an EMBL/GenBank/DDBJ whole genome shotgun (WGS) entry which is preliminary data.</text>
</comment>
<reference evidence="1 2" key="1">
    <citation type="submission" date="2021-03" db="EMBL/GenBank/DDBJ databases">
        <title>Genomic Encyclopedia of Type Strains, Phase IV (KMG-IV): sequencing the most valuable type-strain genomes for metagenomic binning, comparative biology and taxonomic classification.</title>
        <authorList>
            <person name="Goeker M."/>
        </authorList>
    </citation>
    <scope>NUCLEOTIDE SEQUENCE [LARGE SCALE GENOMIC DNA]</scope>
    <source>
        <strain evidence="1 2">DSM 26048</strain>
    </source>
</reference>
<evidence type="ECO:0000313" key="1">
    <source>
        <dbReference type="EMBL" id="MBP1992595.1"/>
    </source>
</evidence>
<keyword evidence="2" id="KW-1185">Reference proteome</keyword>
<sequence>MAGANALPPTAVPSSQLYMLLLTMKIIINLTDGPGILILTMKNIVKWSSGGRAATKMLLTLILPMSLPSQLQGIEPATPQTN</sequence>
<protein>
    <submittedName>
        <fullName evidence="1">Uncharacterized protein</fullName>
    </submittedName>
</protein>
<evidence type="ECO:0000313" key="2">
    <source>
        <dbReference type="Proteomes" id="UP001519287"/>
    </source>
</evidence>
<dbReference type="Proteomes" id="UP001519287">
    <property type="component" value="Unassembled WGS sequence"/>
</dbReference>
<gene>
    <name evidence="1" type="ORF">J2Z66_004204</name>
</gene>
<name>A0ABS4IYG2_9BACL</name>
<proteinExistence type="predicted"/>
<accession>A0ABS4IYG2</accession>
<dbReference type="EMBL" id="JAGGLB010000014">
    <property type="protein sequence ID" value="MBP1992595.1"/>
    <property type="molecule type" value="Genomic_DNA"/>
</dbReference>